<dbReference type="Proteomes" id="UP000722357">
    <property type="component" value="Unassembled WGS sequence"/>
</dbReference>
<sequence length="273" mass="31908">MKHSPEVYIKKIYPDNWDRYSERDKQKKEQEFNIASFVLNDSSVKIQFEGKEPLCVQFLEGPDFLVYSENNPSDKIGLEITKCYINDKHNSPAINSDLEKICKEVIQDIQHTGNTNLSHINYIDVKFAHEVMVGYQYDKKILKSELKKMLLDNKTSVGKYVKEAKAGYSYAYIENNLKITIFSEMMYIVPRISDIELDPVLNNIEIKEKKLGLYKQKYHDSVNNWWLCIEIPKDAYLNPSLYKLPSGFKSNYNKIYVSTLSFWGHGTHLIFSK</sequence>
<protein>
    <submittedName>
        <fullName evidence="1">Uncharacterized protein</fullName>
    </submittedName>
</protein>
<reference evidence="1" key="1">
    <citation type="journal article" date="2021" name="PeerJ">
        <title>Extensive microbial diversity within the chicken gut microbiome revealed by metagenomics and culture.</title>
        <authorList>
            <person name="Gilroy R."/>
            <person name="Ravi A."/>
            <person name="Getino M."/>
            <person name="Pursley I."/>
            <person name="Horton D.L."/>
            <person name="Alikhan N.F."/>
            <person name="Baker D."/>
            <person name="Gharbi K."/>
            <person name="Hall N."/>
            <person name="Watson M."/>
            <person name="Adriaenssens E.M."/>
            <person name="Foster-Nyarko E."/>
            <person name="Jarju S."/>
            <person name="Secka A."/>
            <person name="Antonio M."/>
            <person name="Oren A."/>
            <person name="Chaudhuri R.R."/>
            <person name="La Ragione R."/>
            <person name="Hildebrand F."/>
            <person name="Pallen M.J."/>
        </authorList>
    </citation>
    <scope>NUCLEOTIDE SEQUENCE</scope>
    <source>
        <strain evidence="1">9794</strain>
    </source>
</reference>
<comment type="caution">
    <text evidence="1">The sequence shown here is derived from an EMBL/GenBank/DDBJ whole genome shotgun (WGS) entry which is preliminary data.</text>
</comment>
<proteinExistence type="predicted"/>
<dbReference type="AlphaFoldDB" id="A0A921HID3"/>
<gene>
    <name evidence="1" type="ORF">K8V40_04865</name>
</gene>
<evidence type="ECO:0000313" key="2">
    <source>
        <dbReference type="Proteomes" id="UP000722357"/>
    </source>
</evidence>
<accession>A0A921HID3</accession>
<name>A0A921HID3_9BACT</name>
<reference evidence="1" key="2">
    <citation type="submission" date="2021-09" db="EMBL/GenBank/DDBJ databases">
        <authorList>
            <person name="Gilroy R."/>
        </authorList>
    </citation>
    <scope>NUCLEOTIDE SEQUENCE</scope>
    <source>
        <strain evidence="1">9794</strain>
    </source>
</reference>
<evidence type="ECO:0000313" key="1">
    <source>
        <dbReference type="EMBL" id="HJF80969.1"/>
    </source>
</evidence>
<organism evidence="1 2">
    <name type="scientific">Phocaeicola plebeius</name>
    <dbReference type="NCBI Taxonomy" id="310297"/>
    <lineage>
        <taxon>Bacteria</taxon>
        <taxon>Pseudomonadati</taxon>
        <taxon>Bacteroidota</taxon>
        <taxon>Bacteroidia</taxon>
        <taxon>Bacteroidales</taxon>
        <taxon>Bacteroidaceae</taxon>
        <taxon>Phocaeicola</taxon>
    </lineage>
</organism>
<dbReference type="EMBL" id="DYWE01000053">
    <property type="protein sequence ID" value="HJF80969.1"/>
    <property type="molecule type" value="Genomic_DNA"/>
</dbReference>